<dbReference type="Proteomes" id="UP000189761">
    <property type="component" value="Unassembled WGS sequence"/>
</dbReference>
<gene>
    <name evidence="2" type="ORF">BWZ43_02365</name>
</gene>
<name>A0A8E2IAY3_9BACI</name>
<reference evidence="2 3" key="1">
    <citation type="submission" date="2017-01" db="EMBL/GenBank/DDBJ databases">
        <title>Draft genome sequence of Bacillus oleronius.</title>
        <authorList>
            <person name="Allam M."/>
        </authorList>
    </citation>
    <scope>NUCLEOTIDE SEQUENCE [LARGE SCALE GENOMIC DNA]</scope>
    <source>
        <strain evidence="2 3">DSM 9356</strain>
    </source>
</reference>
<dbReference type="AlphaFoldDB" id="A0A8E2IAY3"/>
<comment type="caution">
    <text evidence="2">The sequence shown here is derived from an EMBL/GenBank/DDBJ whole genome shotgun (WGS) entry which is preliminary data.</text>
</comment>
<protein>
    <recommendedName>
        <fullName evidence="1">Phosphodiester glycosidase domain-containing protein</fullName>
    </recommendedName>
</protein>
<dbReference type="InterPro" id="IPR018711">
    <property type="entry name" value="NAGPA"/>
</dbReference>
<dbReference type="EMBL" id="MTLA01000025">
    <property type="protein sequence ID" value="OOP69944.1"/>
    <property type="molecule type" value="Genomic_DNA"/>
</dbReference>
<evidence type="ECO:0000313" key="3">
    <source>
        <dbReference type="Proteomes" id="UP000189761"/>
    </source>
</evidence>
<dbReference type="RefSeq" id="WP_071976948.1">
    <property type="nucleotide sequence ID" value="NZ_CP065424.1"/>
</dbReference>
<feature type="domain" description="Phosphodiester glycosidase" evidence="1">
    <location>
        <begin position="82"/>
        <end position="261"/>
    </location>
</feature>
<dbReference type="Pfam" id="PF09992">
    <property type="entry name" value="NAGPA"/>
    <property type="match status" value="1"/>
</dbReference>
<keyword evidence="3" id="KW-1185">Reference proteome</keyword>
<dbReference type="CDD" id="cd19958">
    <property type="entry name" value="pyocin_knob"/>
    <property type="match status" value="1"/>
</dbReference>
<proteinExistence type="predicted"/>
<evidence type="ECO:0000259" key="1">
    <source>
        <dbReference type="Pfam" id="PF09992"/>
    </source>
</evidence>
<accession>A0A8E2IAY3</accession>
<organism evidence="2 3">
    <name type="scientific">Heyndrickxia oleronia</name>
    <dbReference type="NCBI Taxonomy" id="38875"/>
    <lineage>
        <taxon>Bacteria</taxon>
        <taxon>Bacillati</taxon>
        <taxon>Bacillota</taxon>
        <taxon>Bacilli</taxon>
        <taxon>Bacillales</taxon>
        <taxon>Bacillaceae</taxon>
        <taxon>Heyndrickxia</taxon>
    </lineage>
</organism>
<dbReference type="PANTHER" id="PTHR40446:SF2">
    <property type="entry name" value="N-ACETYLGLUCOSAMINE-1-PHOSPHODIESTER ALPHA-N-ACETYLGLUCOSAMINIDASE"/>
    <property type="match status" value="1"/>
</dbReference>
<dbReference type="PANTHER" id="PTHR40446">
    <property type="entry name" value="N-ACETYLGLUCOSAMINE-1-PHOSPHODIESTER ALPHA-N-ACETYLGLUCOSAMINIDASE"/>
    <property type="match status" value="1"/>
</dbReference>
<evidence type="ECO:0000313" key="2">
    <source>
        <dbReference type="EMBL" id="OOP69944.1"/>
    </source>
</evidence>
<sequence length="378" mass="42139">METYTTELQQEDGNTILNNSAFVQDIKVVKDRDKESGTDYWITTVKNKDSDGNLIKLKRGFAPATTEDNKAISVRKFANDNRVTFAVNASIFNTTTKEITGTHIFNSQILNENKTLQRYTLGIKADNTLTYFNPGTSAQEMLNSGCVNALTAFTPLITNGVAVPQSILDTNANGSVRNPRQVIGQMANKDLVFFTCEGRKPDQAGMFDKDVIRILLAKNVQFAYMLDGGGSTETVIRGHLLNTPIDDKGFTERPVPDFLYFSKEMQIPRDIDLANIHEDIGEVKKKLDDTTNSVGMFSRTVKVVKDLNSLEDSGIYWCDRNAAGVPNANNSWAVLHIRHSDANAMQLGIPYNQNTNSGGLQMRRTNAATKEWYSWRPM</sequence>